<organism evidence="1 2">
    <name type="scientific">Cannabis sativa</name>
    <name type="common">Hemp</name>
    <name type="synonym">Marijuana</name>
    <dbReference type="NCBI Taxonomy" id="3483"/>
    <lineage>
        <taxon>Eukaryota</taxon>
        <taxon>Viridiplantae</taxon>
        <taxon>Streptophyta</taxon>
        <taxon>Embryophyta</taxon>
        <taxon>Tracheophyta</taxon>
        <taxon>Spermatophyta</taxon>
        <taxon>Magnoliopsida</taxon>
        <taxon>eudicotyledons</taxon>
        <taxon>Gunneridae</taxon>
        <taxon>Pentapetalae</taxon>
        <taxon>rosids</taxon>
        <taxon>fabids</taxon>
        <taxon>Rosales</taxon>
        <taxon>Cannabaceae</taxon>
        <taxon>Cannabis</taxon>
    </lineage>
</organism>
<keyword evidence="2" id="KW-1185">Reference proteome</keyword>
<dbReference type="Gramene" id="evm.model.02.326">
    <property type="protein sequence ID" value="cds.evm.model.02.326"/>
    <property type="gene ID" value="evm.TU.02.326"/>
</dbReference>
<dbReference type="EnsemblPlants" id="evm.model.02.326">
    <property type="protein sequence ID" value="cds.evm.model.02.326"/>
    <property type="gene ID" value="evm.TU.02.326"/>
</dbReference>
<evidence type="ECO:0000313" key="2">
    <source>
        <dbReference type="Proteomes" id="UP000596661"/>
    </source>
</evidence>
<proteinExistence type="predicted"/>
<evidence type="ECO:0000313" key="1">
    <source>
        <dbReference type="EnsemblPlants" id="cds.evm.model.02.326"/>
    </source>
</evidence>
<reference evidence="1" key="2">
    <citation type="submission" date="2021-03" db="UniProtKB">
        <authorList>
            <consortium name="EnsemblPlants"/>
        </authorList>
    </citation>
    <scope>IDENTIFICATION</scope>
</reference>
<dbReference type="EMBL" id="UZAU01000098">
    <property type="status" value="NOT_ANNOTATED_CDS"/>
    <property type="molecule type" value="Genomic_DNA"/>
</dbReference>
<dbReference type="AlphaFoldDB" id="A0A803P0I8"/>
<accession>A0A803P0I8</accession>
<protein>
    <submittedName>
        <fullName evidence="1">Uncharacterized protein</fullName>
    </submittedName>
</protein>
<sequence>MAVAERRLSIPSVCARFPVRPGYGTVQRRRPPLAKFTQCRSYRLMVARTKERKISKSKAFADITPGTQPYEKTKA</sequence>
<dbReference type="Proteomes" id="UP000596661">
    <property type="component" value="Chromosome 2"/>
</dbReference>
<name>A0A803P0I8_CANSA</name>
<reference evidence="1" key="1">
    <citation type="submission" date="2018-11" db="EMBL/GenBank/DDBJ databases">
        <authorList>
            <person name="Grassa J C."/>
        </authorList>
    </citation>
    <scope>NUCLEOTIDE SEQUENCE [LARGE SCALE GENOMIC DNA]</scope>
</reference>